<dbReference type="InterPro" id="IPR032675">
    <property type="entry name" value="LRR_dom_sf"/>
</dbReference>
<evidence type="ECO:0000259" key="2">
    <source>
        <dbReference type="Pfam" id="PF00646"/>
    </source>
</evidence>
<evidence type="ECO:0000313" key="3">
    <source>
        <dbReference type="EMBL" id="CAL4997316.1"/>
    </source>
</evidence>
<feature type="chain" id="PRO_5044826399" description="F-box domain-containing protein" evidence="1">
    <location>
        <begin position="25"/>
        <end position="518"/>
    </location>
</feature>
<dbReference type="InterPro" id="IPR036047">
    <property type="entry name" value="F-box-like_dom_sf"/>
</dbReference>
<keyword evidence="1" id="KW-0732">Signal</keyword>
<dbReference type="SUPFAM" id="SSF52058">
    <property type="entry name" value="L domain-like"/>
    <property type="match status" value="1"/>
</dbReference>
<protein>
    <recommendedName>
        <fullName evidence="2">F-box domain-containing protein</fullName>
    </recommendedName>
</protein>
<organism evidence="3 4">
    <name type="scientific">Urochloa decumbens</name>
    <dbReference type="NCBI Taxonomy" id="240449"/>
    <lineage>
        <taxon>Eukaryota</taxon>
        <taxon>Viridiplantae</taxon>
        <taxon>Streptophyta</taxon>
        <taxon>Embryophyta</taxon>
        <taxon>Tracheophyta</taxon>
        <taxon>Spermatophyta</taxon>
        <taxon>Magnoliopsida</taxon>
        <taxon>Liliopsida</taxon>
        <taxon>Poales</taxon>
        <taxon>Poaceae</taxon>
        <taxon>PACMAD clade</taxon>
        <taxon>Panicoideae</taxon>
        <taxon>Panicodae</taxon>
        <taxon>Paniceae</taxon>
        <taxon>Melinidinae</taxon>
        <taxon>Urochloa</taxon>
    </lineage>
</organism>
<dbReference type="Proteomes" id="UP001497457">
    <property type="component" value="Chromosome 25rd"/>
</dbReference>
<dbReference type="InterPro" id="IPR001810">
    <property type="entry name" value="F-box_dom"/>
</dbReference>
<dbReference type="InterPro" id="IPR053197">
    <property type="entry name" value="F-box_SCFL_complex_component"/>
</dbReference>
<dbReference type="PANTHER" id="PTHR34223">
    <property type="entry name" value="OS11G0201299 PROTEIN"/>
    <property type="match status" value="1"/>
</dbReference>
<dbReference type="InterPro" id="IPR053781">
    <property type="entry name" value="F-box_AtFBL13-like"/>
</dbReference>
<keyword evidence="4" id="KW-1185">Reference proteome</keyword>
<reference evidence="4" key="1">
    <citation type="submission" date="2024-06" db="EMBL/GenBank/DDBJ databases">
        <authorList>
            <person name="Ryan C."/>
        </authorList>
    </citation>
    <scope>NUCLEOTIDE SEQUENCE [LARGE SCALE GENOMIC DNA]</scope>
</reference>
<accession>A0ABC9BA32</accession>
<dbReference type="SUPFAM" id="SSF81383">
    <property type="entry name" value="F-box domain"/>
    <property type="match status" value="1"/>
</dbReference>
<reference evidence="3 4" key="2">
    <citation type="submission" date="2024-10" db="EMBL/GenBank/DDBJ databases">
        <authorList>
            <person name="Ryan C."/>
        </authorList>
    </citation>
    <scope>NUCLEOTIDE SEQUENCE [LARGE SCALE GENOMIC DNA]</scope>
</reference>
<dbReference type="Gene3D" id="3.80.10.10">
    <property type="entry name" value="Ribonuclease Inhibitor"/>
    <property type="match status" value="1"/>
</dbReference>
<dbReference type="Pfam" id="PF00646">
    <property type="entry name" value="F-box"/>
    <property type="match status" value="1"/>
</dbReference>
<evidence type="ECO:0000313" key="4">
    <source>
        <dbReference type="Proteomes" id="UP001497457"/>
    </source>
</evidence>
<dbReference type="PANTHER" id="PTHR34223:SF81">
    <property type="entry name" value="OS08G0281600 PROTEIN"/>
    <property type="match status" value="1"/>
</dbReference>
<gene>
    <name evidence="3" type="ORF">URODEC1_LOCUS63334</name>
</gene>
<name>A0ABC9BA32_9POAL</name>
<sequence length="518" mass="59358">MARTSRLIARFLCLVFNFRSGAAGAEHSTPPLLQDLRRNPYLPVSHLFDAMHPKVTKRSSASRRRERGVREADRLSTLPDALLHHIMLFLKAWEVVRTCVLARRWRHLWTSVPCLDLRVREDEHTNTPEDFPEFVRLLFLHREASARLDTLRLRSSNVDGAHDEEDARLWIRTAIKLGARVIHLVGHRRDWFRGSGLAQLEHASLVSSHLKILKLSYALLRGNILEQLSSYLPSLEELELKDCFISACEISSASLKILVMFKCDIFVNLSVAAPNLVLLRCISPIAHAPSFQNMRSLVTGTIILYDYAFTDSFYKDFSKDELCETTDEDDDNQRYKTRHGFGVPPEGYGLGYNDDYNYGSDIDSDDDNKIEGGRNILQSLSNATSLELLADAGEVILNRELKSCPSFSNLKMLSLGEWCMDAEFNALIFFLQHSPNLEKLFLELKLNFNTRKPLDSGVKPKGRSFACKHLWMVNIKCSEDDARVHKLAHLFRANGIPDEKIFVSYLRDKKITEFWWED</sequence>
<feature type="domain" description="F-box" evidence="2">
    <location>
        <begin position="75"/>
        <end position="114"/>
    </location>
</feature>
<dbReference type="AlphaFoldDB" id="A0ABC9BA32"/>
<proteinExistence type="predicted"/>
<dbReference type="Gene3D" id="1.20.1280.50">
    <property type="match status" value="1"/>
</dbReference>
<feature type="signal peptide" evidence="1">
    <location>
        <begin position="1"/>
        <end position="24"/>
    </location>
</feature>
<dbReference type="EMBL" id="OZ075135">
    <property type="protein sequence ID" value="CAL4997316.1"/>
    <property type="molecule type" value="Genomic_DNA"/>
</dbReference>
<dbReference type="CDD" id="cd22160">
    <property type="entry name" value="F-box_AtFBL13-like"/>
    <property type="match status" value="1"/>
</dbReference>
<evidence type="ECO:0000256" key="1">
    <source>
        <dbReference type="SAM" id="SignalP"/>
    </source>
</evidence>